<dbReference type="PANTHER" id="PTHR35586:SF2">
    <property type="entry name" value="SLL1542 PROTEIN"/>
    <property type="match status" value="1"/>
</dbReference>
<accession>A0ABR8AE63</accession>
<name>A0ABR8AE63_9CYAN</name>
<organism evidence="1 2">
    <name type="scientific">Calothrix parietina FACHB-288</name>
    <dbReference type="NCBI Taxonomy" id="2692896"/>
    <lineage>
        <taxon>Bacteria</taxon>
        <taxon>Bacillati</taxon>
        <taxon>Cyanobacteriota</taxon>
        <taxon>Cyanophyceae</taxon>
        <taxon>Nostocales</taxon>
        <taxon>Calotrichaceae</taxon>
        <taxon>Calothrix</taxon>
    </lineage>
</organism>
<evidence type="ECO:0000313" key="1">
    <source>
        <dbReference type="EMBL" id="MBD2198241.1"/>
    </source>
</evidence>
<dbReference type="Pfam" id="PF11103">
    <property type="entry name" value="DUF2887"/>
    <property type="match status" value="1"/>
</dbReference>
<sequence>MQGLPRREDFGELFTSQRISRIYLDELGEITSLPVGIATIKLVLEDKDTAIVSARELINRTQQEINTGSKQRQLLELIETILVYKFPTMSREEIESMFGLSELKQTIVYQEAKQEGIEEGRQRGIAEANLNAISGMLMLGLTIEQITQALNLDIEQVRNAAQQAKTQNDR</sequence>
<reference evidence="1 2" key="1">
    <citation type="journal article" date="2020" name="ISME J.">
        <title>Comparative genomics reveals insights into cyanobacterial evolution and habitat adaptation.</title>
        <authorList>
            <person name="Chen M.Y."/>
            <person name="Teng W.K."/>
            <person name="Zhao L."/>
            <person name="Hu C.X."/>
            <person name="Zhou Y.K."/>
            <person name="Han B.P."/>
            <person name="Song L.R."/>
            <person name="Shu W.S."/>
        </authorList>
    </citation>
    <scope>NUCLEOTIDE SEQUENCE [LARGE SCALE GENOMIC DNA]</scope>
    <source>
        <strain evidence="1 2">FACHB-288</strain>
    </source>
</reference>
<evidence type="ECO:0000313" key="2">
    <source>
        <dbReference type="Proteomes" id="UP000658514"/>
    </source>
</evidence>
<protein>
    <submittedName>
        <fullName evidence="1">Rpn family recombination-promoting nuclease/putative transposase</fullName>
    </submittedName>
</protein>
<gene>
    <name evidence="1" type="ORF">H6G24_22505</name>
</gene>
<dbReference type="InterPro" id="IPR010106">
    <property type="entry name" value="RpnA"/>
</dbReference>
<dbReference type="EMBL" id="JACJQH010000038">
    <property type="protein sequence ID" value="MBD2198241.1"/>
    <property type="molecule type" value="Genomic_DNA"/>
</dbReference>
<dbReference type="NCBIfam" id="TIGR01784">
    <property type="entry name" value="T_den_put_tspse"/>
    <property type="match status" value="1"/>
</dbReference>
<comment type="caution">
    <text evidence="1">The sequence shown here is derived from an EMBL/GenBank/DDBJ whole genome shotgun (WGS) entry which is preliminary data.</text>
</comment>
<keyword evidence="2" id="KW-1185">Reference proteome</keyword>
<dbReference type="InterPro" id="IPR022573">
    <property type="entry name" value="DUF2887"/>
</dbReference>
<dbReference type="PANTHER" id="PTHR35586">
    <property type="entry name" value="SLL1691 PROTEIN"/>
    <property type="match status" value="1"/>
</dbReference>
<proteinExistence type="predicted"/>
<dbReference type="Proteomes" id="UP000658514">
    <property type="component" value="Unassembled WGS sequence"/>
</dbReference>